<dbReference type="HOGENOM" id="CLU_3223643_0_0_6"/>
<protein>
    <submittedName>
        <fullName evidence="1">Uncharacterized protein</fullName>
    </submittedName>
</protein>
<dbReference type="AlphaFoldDB" id="B5FC96"/>
<evidence type="ECO:0000313" key="1">
    <source>
        <dbReference type="EMBL" id="ACH66527.1"/>
    </source>
</evidence>
<evidence type="ECO:0000313" key="2">
    <source>
        <dbReference type="Proteomes" id="UP000001857"/>
    </source>
</evidence>
<proteinExistence type="predicted"/>
<organism evidence="1 2">
    <name type="scientific">Aliivibrio fischeri (strain MJ11)</name>
    <name type="common">Vibrio fischeri</name>
    <dbReference type="NCBI Taxonomy" id="388396"/>
    <lineage>
        <taxon>Bacteria</taxon>
        <taxon>Pseudomonadati</taxon>
        <taxon>Pseudomonadota</taxon>
        <taxon>Gammaproteobacteria</taxon>
        <taxon>Vibrionales</taxon>
        <taxon>Vibrionaceae</taxon>
        <taxon>Aliivibrio</taxon>
    </lineage>
</organism>
<gene>
    <name evidence="1" type="ordered locus">VFMJ11_2542</name>
</gene>
<accession>B5FC96</accession>
<reference evidence="2" key="1">
    <citation type="submission" date="2008-08" db="EMBL/GenBank/DDBJ databases">
        <title>Complete sequence of Vibrio fischeri strain MJ11.</title>
        <authorList>
            <person name="Mandel M.J."/>
            <person name="Stabb E.V."/>
            <person name="Ruby E.G."/>
            <person name="Ferriera S."/>
            <person name="Johnson J."/>
            <person name="Kravitz S."/>
            <person name="Beeson K."/>
            <person name="Sutton G."/>
            <person name="Rogers Y.-H."/>
            <person name="Friedman R."/>
            <person name="Frazier M."/>
            <person name="Venter J.C."/>
        </authorList>
    </citation>
    <scope>NUCLEOTIDE SEQUENCE [LARGE SCALE GENOMIC DNA]</scope>
    <source>
        <strain evidence="2">MJ11</strain>
    </source>
</reference>
<name>B5FC96_ALIFM</name>
<dbReference type="EMBL" id="CP001139">
    <property type="protein sequence ID" value="ACH66527.1"/>
    <property type="molecule type" value="Genomic_DNA"/>
</dbReference>
<dbReference type="KEGG" id="vfm:VFMJ11_2542"/>
<reference evidence="1 2" key="2">
    <citation type="journal article" date="2009" name="Nature">
        <title>A single regulatory gene is sufficient to alter bacterial host range.</title>
        <authorList>
            <person name="Mandel M.J."/>
            <person name="Wollenberg M.S."/>
            <person name="Stabb E.V."/>
            <person name="Visick K.L."/>
            <person name="Ruby E.G."/>
        </authorList>
    </citation>
    <scope>NUCLEOTIDE SEQUENCE [LARGE SCALE GENOMIC DNA]</scope>
    <source>
        <strain evidence="1 2">MJ11</strain>
    </source>
</reference>
<sequence length="44" mass="5043">MLNNTISLFKKKAVLLLFGYGFDEIDNFLSKKAKKNVLFEFSVA</sequence>
<dbReference type="Proteomes" id="UP000001857">
    <property type="component" value="Chromosome I"/>
</dbReference>